<dbReference type="Gene3D" id="2.40.160.20">
    <property type="match status" value="1"/>
</dbReference>
<dbReference type="Proteomes" id="UP000182124">
    <property type="component" value="Unassembled WGS sequence"/>
</dbReference>
<dbReference type="RefSeq" id="WP_023576274.1">
    <property type="nucleotide sequence ID" value="NZ_FMTY01000006.1"/>
</dbReference>
<gene>
    <name evidence="1" type="ORF">SAMN02927925_02263</name>
</gene>
<reference evidence="1 2" key="1">
    <citation type="submission" date="2016-10" db="EMBL/GenBank/DDBJ databases">
        <authorList>
            <person name="de Groot N.N."/>
        </authorList>
    </citation>
    <scope>NUCLEOTIDE SEQUENCE [LARGE SCALE GENOMIC DNA]</scope>
    <source>
        <strain evidence="1 2">CGMCC 1.3801</strain>
    </source>
</reference>
<proteinExistence type="predicted"/>
<dbReference type="EMBL" id="FMTY01000006">
    <property type="protein sequence ID" value="SCX15746.1"/>
    <property type="molecule type" value="Genomic_DNA"/>
</dbReference>
<name>A0A1G4W2Q9_9FLAO</name>
<dbReference type="InterPro" id="IPR018550">
    <property type="entry name" value="Lipid-A_deacylase-rel"/>
</dbReference>
<dbReference type="STRING" id="329186.SAMN02927925_02263"/>
<accession>A0A1G4W2Q9</accession>
<dbReference type="AlphaFoldDB" id="A0A1G4W2Q9"/>
<evidence type="ECO:0000313" key="1">
    <source>
        <dbReference type="EMBL" id="SCX15746.1"/>
    </source>
</evidence>
<sequence>MIQQRVYIFVSILFFGFVYGQQQKQRFQVGIAYGVGNELKNKNYTYTNSFYKIHLGYVFKTATHFRYEMVVQPEVNFGKHQLLNRYFVQPHEPDYEALRERFTKRKTVQDYILNIGIVVRTPIAKSFDIYLLGSIGPMITDTETERLSKGFAFSDVIALGISLKAATLTFDFRPSLRHVSNAGFQGSNAGFNTMNVEFQMTVVL</sequence>
<evidence type="ECO:0000313" key="2">
    <source>
        <dbReference type="Proteomes" id="UP000182124"/>
    </source>
</evidence>
<dbReference type="eggNOG" id="ENOG5032RP6">
    <property type="taxonomic scope" value="Bacteria"/>
</dbReference>
<dbReference type="Pfam" id="PF09411">
    <property type="entry name" value="PagL"/>
    <property type="match status" value="1"/>
</dbReference>
<organism evidence="1 2">
    <name type="scientific">Flavobacterium saliperosum</name>
    <dbReference type="NCBI Taxonomy" id="329186"/>
    <lineage>
        <taxon>Bacteria</taxon>
        <taxon>Pseudomonadati</taxon>
        <taxon>Bacteroidota</taxon>
        <taxon>Flavobacteriia</taxon>
        <taxon>Flavobacteriales</taxon>
        <taxon>Flavobacteriaceae</taxon>
        <taxon>Flavobacterium</taxon>
    </lineage>
</organism>
<protein>
    <submittedName>
        <fullName evidence="1">Lipid A 3-O-deacylase (PagL)</fullName>
    </submittedName>
</protein>